<reference evidence="2" key="1">
    <citation type="submission" date="2023-11" db="EMBL/GenBank/DDBJ databases">
        <authorList>
            <person name="De Vega J J."/>
            <person name="De Vega J J."/>
        </authorList>
    </citation>
    <scope>NUCLEOTIDE SEQUENCE</scope>
</reference>
<evidence type="ECO:0000256" key="1">
    <source>
        <dbReference type="SAM" id="MobiDB-lite"/>
    </source>
</evidence>
<comment type="caution">
    <text evidence="2">The sequence shown here is derived from an EMBL/GenBank/DDBJ whole genome shotgun (WGS) entry which is preliminary data.</text>
</comment>
<dbReference type="EMBL" id="CAVNYO010000406">
    <property type="protein sequence ID" value="CAK5276397.1"/>
    <property type="molecule type" value="Genomic_DNA"/>
</dbReference>
<evidence type="ECO:0000313" key="3">
    <source>
        <dbReference type="Proteomes" id="UP001295794"/>
    </source>
</evidence>
<proteinExistence type="predicted"/>
<sequence>MRLYRQRNARLVQPGTGAAPQPVPQPTRQRSRTKAPAATNIMAAADWFRKNATSFTNAAIVLTAQRRPENPSGWTEEQELDNFLAAPLSDKTTSDMIGFWTVHSRCFKFLHAANLRQNYGHTIWPTIHLLFLDYVPIPPWTPHICTSRGTFFRIRSTGWAAQREDFHHPEEDLVC</sequence>
<evidence type="ECO:0000313" key="2">
    <source>
        <dbReference type="EMBL" id="CAK5276397.1"/>
    </source>
</evidence>
<gene>
    <name evidence="2" type="ORF">MYCIT1_LOCUS24601</name>
</gene>
<name>A0AAD2HIG2_9AGAR</name>
<accession>A0AAD2HIG2</accession>
<dbReference type="AlphaFoldDB" id="A0AAD2HIG2"/>
<dbReference type="Proteomes" id="UP001295794">
    <property type="component" value="Unassembled WGS sequence"/>
</dbReference>
<keyword evidence="3" id="KW-1185">Reference proteome</keyword>
<protein>
    <submittedName>
        <fullName evidence="2">Uncharacterized protein</fullName>
    </submittedName>
</protein>
<feature type="region of interest" description="Disordered" evidence="1">
    <location>
        <begin position="12"/>
        <end position="36"/>
    </location>
</feature>
<organism evidence="2 3">
    <name type="scientific">Mycena citricolor</name>
    <dbReference type="NCBI Taxonomy" id="2018698"/>
    <lineage>
        <taxon>Eukaryota</taxon>
        <taxon>Fungi</taxon>
        <taxon>Dikarya</taxon>
        <taxon>Basidiomycota</taxon>
        <taxon>Agaricomycotina</taxon>
        <taxon>Agaricomycetes</taxon>
        <taxon>Agaricomycetidae</taxon>
        <taxon>Agaricales</taxon>
        <taxon>Marasmiineae</taxon>
        <taxon>Mycenaceae</taxon>
        <taxon>Mycena</taxon>
    </lineage>
</organism>